<feature type="transmembrane region" description="Helical" evidence="1">
    <location>
        <begin position="95"/>
        <end position="117"/>
    </location>
</feature>
<feature type="domain" description="Acyltransferase 3" evidence="2">
    <location>
        <begin position="11"/>
        <end position="363"/>
    </location>
</feature>
<dbReference type="PANTHER" id="PTHR36927">
    <property type="entry name" value="BLR4337 PROTEIN"/>
    <property type="match status" value="1"/>
</dbReference>
<name>A0ABP9H444_9FLAO</name>
<evidence type="ECO:0000313" key="3">
    <source>
        <dbReference type="EMBL" id="GAA4960852.1"/>
    </source>
</evidence>
<keyword evidence="3" id="KW-0808">Transferase</keyword>
<accession>A0ABP9H444</accession>
<feature type="transmembrane region" description="Helical" evidence="1">
    <location>
        <begin position="348"/>
        <end position="367"/>
    </location>
</feature>
<sequence>MQTQPSKTERIHSLDSLRAIMMLLGLVIHSAITYGVIDYGNAWSLKDPETVSLSNDFIVSFIHAFRMQIFFVVAGFFGALLFYERQPLKMVKNRTSRIVFPFIVFVIILWPTIVFGFEYTKSIFNGNANAYSETISIFSNLGILIPQTTFHLWFLYYLTIITFISVILGLIFNKLPTLSGYISSVFSWIIQKTILRIIVFASITALCYFLMGTAQVETSVSFKPDINTFTYYFLFYITGWVLFKSKNHLDSFMKYDWVFTILGIILFSVSFFMYSALNYELTITIKSIMVWLFIFGITGLFIRYGSNHSLKMRYISDSSYWVYLVHLSLTAIIPSFIVDWPIPATLKFLFVLITTGIICFVSYHYLVRGTFIGKFLNGRKYSRKLSDIKKAEELSKIKPITKTI</sequence>
<dbReference type="RefSeq" id="WP_345164396.1">
    <property type="nucleotide sequence ID" value="NZ_BAABJK010000004.1"/>
</dbReference>
<dbReference type="InterPro" id="IPR050623">
    <property type="entry name" value="Glucan_succinyl_AcylTrfase"/>
</dbReference>
<dbReference type="GO" id="GO:0016746">
    <property type="term" value="F:acyltransferase activity"/>
    <property type="evidence" value="ECO:0007669"/>
    <property type="project" value="UniProtKB-KW"/>
</dbReference>
<organism evidence="3 4">
    <name type="scientific">Algibacter aquimarinus</name>
    <dbReference type="NCBI Taxonomy" id="1136748"/>
    <lineage>
        <taxon>Bacteria</taxon>
        <taxon>Pseudomonadati</taxon>
        <taxon>Bacteroidota</taxon>
        <taxon>Flavobacteriia</taxon>
        <taxon>Flavobacteriales</taxon>
        <taxon>Flavobacteriaceae</taxon>
        <taxon>Algibacter</taxon>
    </lineage>
</organism>
<keyword evidence="4" id="KW-1185">Reference proteome</keyword>
<dbReference type="PANTHER" id="PTHR36927:SF1">
    <property type="entry name" value="MDO-LIKE PROTEIN"/>
    <property type="match status" value="1"/>
</dbReference>
<dbReference type="Pfam" id="PF01757">
    <property type="entry name" value="Acyl_transf_3"/>
    <property type="match status" value="1"/>
</dbReference>
<feature type="transmembrane region" description="Helical" evidence="1">
    <location>
        <begin position="226"/>
        <end position="243"/>
    </location>
</feature>
<comment type="caution">
    <text evidence="3">The sequence shown here is derived from an EMBL/GenBank/DDBJ whole genome shotgun (WGS) entry which is preliminary data.</text>
</comment>
<reference evidence="4" key="1">
    <citation type="journal article" date="2019" name="Int. J. Syst. Evol. Microbiol.">
        <title>The Global Catalogue of Microorganisms (GCM) 10K type strain sequencing project: providing services to taxonomists for standard genome sequencing and annotation.</title>
        <authorList>
            <consortium name="The Broad Institute Genomics Platform"/>
            <consortium name="The Broad Institute Genome Sequencing Center for Infectious Disease"/>
            <person name="Wu L."/>
            <person name="Ma J."/>
        </authorList>
    </citation>
    <scope>NUCLEOTIDE SEQUENCE [LARGE SCALE GENOMIC DNA]</scope>
    <source>
        <strain evidence="4">JCM 18287</strain>
    </source>
</reference>
<keyword evidence="1" id="KW-0472">Membrane</keyword>
<feature type="transmembrane region" description="Helical" evidence="1">
    <location>
        <begin position="323"/>
        <end position="342"/>
    </location>
</feature>
<evidence type="ECO:0000313" key="4">
    <source>
        <dbReference type="Proteomes" id="UP001501692"/>
    </source>
</evidence>
<feature type="transmembrane region" description="Helical" evidence="1">
    <location>
        <begin position="154"/>
        <end position="172"/>
    </location>
</feature>
<dbReference type="EMBL" id="BAABJK010000004">
    <property type="protein sequence ID" value="GAA4960852.1"/>
    <property type="molecule type" value="Genomic_DNA"/>
</dbReference>
<proteinExistence type="predicted"/>
<feature type="transmembrane region" description="Helical" evidence="1">
    <location>
        <begin position="255"/>
        <end position="277"/>
    </location>
</feature>
<gene>
    <name evidence="3" type="ORF">GCM10023315_06040</name>
</gene>
<feature type="transmembrane region" description="Helical" evidence="1">
    <location>
        <begin position="20"/>
        <end position="37"/>
    </location>
</feature>
<dbReference type="InterPro" id="IPR002656">
    <property type="entry name" value="Acyl_transf_3_dom"/>
</dbReference>
<keyword evidence="3" id="KW-0012">Acyltransferase</keyword>
<feature type="transmembrane region" description="Helical" evidence="1">
    <location>
        <begin position="283"/>
        <end position="302"/>
    </location>
</feature>
<keyword evidence="1" id="KW-1133">Transmembrane helix</keyword>
<feature type="transmembrane region" description="Helical" evidence="1">
    <location>
        <begin position="193"/>
        <end position="214"/>
    </location>
</feature>
<evidence type="ECO:0000256" key="1">
    <source>
        <dbReference type="SAM" id="Phobius"/>
    </source>
</evidence>
<protein>
    <submittedName>
        <fullName evidence="3">Acyltransferase family protein</fullName>
    </submittedName>
</protein>
<feature type="transmembrane region" description="Helical" evidence="1">
    <location>
        <begin position="57"/>
        <end position="83"/>
    </location>
</feature>
<dbReference type="Proteomes" id="UP001501692">
    <property type="component" value="Unassembled WGS sequence"/>
</dbReference>
<keyword evidence="1" id="KW-0812">Transmembrane</keyword>
<evidence type="ECO:0000259" key="2">
    <source>
        <dbReference type="Pfam" id="PF01757"/>
    </source>
</evidence>